<evidence type="ECO:0000256" key="1">
    <source>
        <dbReference type="ARBA" id="ARBA00022617"/>
    </source>
</evidence>
<dbReference type="SUPFAM" id="SSF46626">
    <property type="entry name" value="Cytochrome c"/>
    <property type="match status" value="2"/>
</dbReference>
<dbReference type="InterPro" id="IPR009056">
    <property type="entry name" value="Cyt_c-like_dom"/>
</dbReference>
<gene>
    <name evidence="7" type="ORF">ACFO3Q_16275</name>
</gene>
<dbReference type="EMBL" id="JBHSGG010000049">
    <property type="protein sequence ID" value="MFC4729727.1"/>
    <property type="molecule type" value="Genomic_DNA"/>
</dbReference>
<feature type="signal peptide" evidence="5">
    <location>
        <begin position="1"/>
        <end position="23"/>
    </location>
</feature>
<dbReference type="PROSITE" id="PS51007">
    <property type="entry name" value="CYTC"/>
    <property type="match status" value="2"/>
</dbReference>
<dbReference type="PIRSF" id="PIRSF000005">
    <property type="entry name" value="Cytochrome_c4"/>
    <property type="match status" value="1"/>
</dbReference>
<keyword evidence="5" id="KW-0732">Signal</keyword>
<proteinExistence type="predicted"/>
<organism evidence="7 8">
    <name type="scientific">Coralloluteibacterium thermophilum</name>
    <dbReference type="NCBI Taxonomy" id="2707049"/>
    <lineage>
        <taxon>Bacteria</taxon>
        <taxon>Pseudomonadati</taxon>
        <taxon>Pseudomonadota</taxon>
        <taxon>Gammaproteobacteria</taxon>
        <taxon>Lysobacterales</taxon>
        <taxon>Lysobacteraceae</taxon>
        <taxon>Coralloluteibacterium</taxon>
    </lineage>
</organism>
<dbReference type="InterPro" id="IPR050597">
    <property type="entry name" value="Cytochrome_c_Oxidase_Subunit"/>
</dbReference>
<feature type="domain" description="Cytochrome c" evidence="6">
    <location>
        <begin position="120"/>
        <end position="210"/>
    </location>
</feature>
<evidence type="ECO:0000259" key="6">
    <source>
        <dbReference type="PROSITE" id="PS51007"/>
    </source>
</evidence>
<keyword evidence="2 4" id="KW-0479">Metal-binding</keyword>
<evidence type="ECO:0000256" key="5">
    <source>
        <dbReference type="SAM" id="SignalP"/>
    </source>
</evidence>
<name>A0ABV9NN17_9GAMM</name>
<evidence type="ECO:0000256" key="2">
    <source>
        <dbReference type="ARBA" id="ARBA00022723"/>
    </source>
</evidence>
<reference evidence="8" key="1">
    <citation type="journal article" date="2019" name="Int. J. Syst. Evol. Microbiol.">
        <title>The Global Catalogue of Microorganisms (GCM) 10K type strain sequencing project: providing services to taxonomists for standard genome sequencing and annotation.</title>
        <authorList>
            <consortium name="The Broad Institute Genomics Platform"/>
            <consortium name="The Broad Institute Genome Sequencing Center for Infectious Disease"/>
            <person name="Wu L."/>
            <person name="Ma J."/>
        </authorList>
    </citation>
    <scope>NUCLEOTIDE SEQUENCE [LARGE SCALE GENOMIC DNA]</scope>
    <source>
        <strain evidence="8">CGMCC 1.13574</strain>
    </source>
</reference>
<evidence type="ECO:0000313" key="8">
    <source>
        <dbReference type="Proteomes" id="UP001595892"/>
    </source>
</evidence>
<evidence type="ECO:0000313" key="7">
    <source>
        <dbReference type="EMBL" id="MFC4729727.1"/>
    </source>
</evidence>
<dbReference type="Pfam" id="PF00034">
    <property type="entry name" value="Cytochrom_C"/>
    <property type="match status" value="1"/>
</dbReference>
<dbReference type="RefSeq" id="WP_377005865.1">
    <property type="nucleotide sequence ID" value="NZ_JBHSGG010000049.1"/>
</dbReference>
<dbReference type="InterPro" id="IPR036909">
    <property type="entry name" value="Cyt_c-like_dom_sf"/>
</dbReference>
<keyword evidence="3 4" id="KW-0408">Iron</keyword>
<keyword evidence="8" id="KW-1185">Reference proteome</keyword>
<dbReference type="Proteomes" id="UP001595892">
    <property type="component" value="Unassembled WGS sequence"/>
</dbReference>
<feature type="chain" id="PRO_5047539726" evidence="5">
    <location>
        <begin position="24"/>
        <end position="239"/>
    </location>
</feature>
<keyword evidence="1 4" id="KW-0349">Heme</keyword>
<protein>
    <submittedName>
        <fullName evidence="7">C-type cytochrome</fullName>
    </submittedName>
</protein>
<comment type="caution">
    <text evidence="7">The sequence shown here is derived from an EMBL/GenBank/DDBJ whole genome shotgun (WGS) entry which is preliminary data.</text>
</comment>
<dbReference type="Gene3D" id="1.10.760.10">
    <property type="entry name" value="Cytochrome c-like domain"/>
    <property type="match status" value="2"/>
</dbReference>
<evidence type="ECO:0000256" key="4">
    <source>
        <dbReference type="PROSITE-ProRule" id="PRU00433"/>
    </source>
</evidence>
<dbReference type="PANTHER" id="PTHR33751:SF11">
    <property type="entry name" value="BLL4483 PROTEIN"/>
    <property type="match status" value="1"/>
</dbReference>
<dbReference type="PANTHER" id="PTHR33751">
    <property type="entry name" value="CBB3-TYPE CYTOCHROME C OXIDASE SUBUNIT FIXP"/>
    <property type="match status" value="1"/>
</dbReference>
<dbReference type="InterPro" id="IPR024167">
    <property type="entry name" value="Cytochrome_c4-like"/>
</dbReference>
<evidence type="ECO:0000256" key="3">
    <source>
        <dbReference type="ARBA" id="ARBA00023004"/>
    </source>
</evidence>
<feature type="domain" description="Cytochrome c" evidence="6">
    <location>
        <begin position="13"/>
        <end position="106"/>
    </location>
</feature>
<accession>A0ABV9NN17</accession>
<sequence length="239" mass="25240">MHASLVRSLIPLLMLCAGAPALAQTLDEDAMRERLASCAACHGENGEGIGGRVYYPHIAGKPADYLFEQLRGFRDGRRHYPSMTYLVQYMDDAWLREIADFYAAQAPVSHPAATAPLAPATRARAERLVHEGDGTAGVPACTACHGADLAGIEPGIPALVGLPADYVIAQMGGWRNGLRRGLEPDCMAEIAHALSLEDISAVANWLARQPHVPGTRPAAAGSLEPPMACGSLMPAEAAP</sequence>